<dbReference type="AlphaFoldDB" id="A0A8S0VST1"/>
<feature type="domain" description="Protein kinase" evidence="1">
    <location>
        <begin position="183"/>
        <end position="440"/>
    </location>
</feature>
<keyword evidence="3" id="KW-1185">Reference proteome</keyword>
<protein>
    <recommendedName>
        <fullName evidence="1">Protein kinase domain-containing protein</fullName>
    </recommendedName>
</protein>
<reference evidence="2 3" key="1">
    <citation type="submission" date="2020-01" db="EMBL/GenBank/DDBJ databases">
        <authorList>
            <person name="Gupta K D."/>
        </authorList>
    </citation>
    <scope>NUCLEOTIDE SEQUENCE [LARGE SCALE GENOMIC DNA]</scope>
</reference>
<dbReference type="PROSITE" id="PS50011">
    <property type="entry name" value="PROTEIN_KINASE_DOM"/>
    <property type="match status" value="1"/>
</dbReference>
<evidence type="ECO:0000259" key="1">
    <source>
        <dbReference type="PROSITE" id="PS50011"/>
    </source>
</evidence>
<dbReference type="EMBL" id="CACVBS010000002">
    <property type="protein sequence ID" value="CAA7258616.1"/>
    <property type="molecule type" value="Genomic_DNA"/>
</dbReference>
<dbReference type="InterPro" id="IPR051681">
    <property type="entry name" value="Ser/Thr_Kinases-Pseudokinases"/>
</dbReference>
<evidence type="ECO:0000313" key="3">
    <source>
        <dbReference type="Proteomes" id="UP000467700"/>
    </source>
</evidence>
<dbReference type="PROSITE" id="PS00109">
    <property type="entry name" value="PROTEIN_KINASE_TYR"/>
    <property type="match status" value="1"/>
</dbReference>
<proteinExistence type="predicted"/>
<dbReference type="GO" id="GO:0004674">
    <property type="term" value="F:protein serine/threonine kinase activity"/>
    <property type="evidence" value="ECO:0007669"/>
    <property type="project" value="TreeGrafter"/>
</dbReference>
<dbReference type="InterPro" id="IPR000719">
    <property type="entry name" value="Prot_kinase_dom"/>
</dbReference>
<dbReference type="OrthoDB" id="3257280at2759"/>
<dbReference type="Proteomes" id="UP000467700">
    <property type="component" value="Unassembled WGS sequence"/>
</dbReference>
<comment type="caution">
    <text evidence="2">The sequence shown here is derived from an EMBL/GenBank/DDBJ whole genome shotgun (WGS) entry which is preliminary data.</text>
</comment>
<dbReference type="SMART" id="SM00220">
    <property type="entry name" value="S_TKc"/>
    <property type="match status" value="1"/>
</dbReference>
<sequence length="440" mass="50024">MATTTKHPENLAEEAKLLREFDKAMPSQGLGKDPDDDCASDYAVDASYDRAPNDVVDDVIDADGSGWILNMTTDYGDGRKKMFITYMTEQHTRRVTITHSDATLISLSEQYGLPSVHSYDKARLIYEAIRDSLCEINFYETVTNLSLDFDDRLHIHVCKETGEIIRDQPVSKIQYLEGIRTFEKSNIVVVSHISGFVYQVKTRDDDKVPIMKEIPSPAVLDRFFYKIKALYENRHSKGIIDMEGIVVDSSPRSPSSDSPDGPDIPHSQTQRIQAVLIAFANNGLLADWIYNYKEELAPWETVVKWVRQLTGGLSDLHESGFVHGDFTLSNIVLSRDNAKIIDINRCGCPKGWHTPEMQRCIENGEEIELFIGVKSDIFQLGMVLWSLGEWVDEPEIRRPLTQKSERWASAPKWFKKVVEDCLSDKLQDRPSAKDILDKFP</sequence>
<gene>
    <name evidence="2" type="ORF">AAE3_LOCUS1030</name>
</gene>
<name>A0A8S0VST1_CYCAE</name>
<dbReference type="InterPro" id="IPR008266">
    <property type="entry name" value="Tyr_kinase_AS"/>
</dbReference>
<dbReference type="Pfam" id="PF00069">
    <property type="entry name" value="Pkinase"/>
    <property type="match status" value="1"/>
</dbReference>
<accession>A0A8S0VST1</accession>
<dbReference type="SUPFAM" id="SSF56112">
    <property type="entry name" value="Protein kinase-like (PK-like)"/>
    <property type="match status" value="1"/>
</dbReference>
<dbReference type="GO" id="GO:0005524">
    <property type="term" value="F:ATP binding"/>
    <property type="evidence" value="ECO:0007669"/>
    <property type="project" value="InterPro"/>
</dbReference>
<dbReference type="InterPro" id="IPR011009">
    <property type="entry name" value="Kinase-like_dom_sf"/>
</dbReference>
<dbReference type="PANTHER" id="PTHR44329">
    <property type="entry name" value="SERINE/THREONINE-PROTEIN KINASE TNNI3K-RELATED"/>
    <property type="match status" value="1"/>
</dbReference>
<dbReference type="Gene3D" id="1.10.510.10">
    <property type="entry name" value="Transferase(Phosphotransferase) domain 1"/>
    <property type="match status" value="1"/>
</dbReference>
<evidence type="ECO:0000313" key="2">
    <source>
        <dbReference type="EMBL" id="CAA7258616.1"/>
    </source>
</evidence>
<organism evidence="2 3">
    <name type="scientific">Cyclocybe aegerita</name>
    <name type="common">Black poplar mushroom</name>
    <name type="synonym">Agrocybe aegerita</name>
    <dbReference type="NCBI Taxonomy" id="1973307"/>
    <lineage>
        <taxon>Eukaryota</taxon>
        <taxon>Fungi</taxon>
        <taxon>Dikarya</taxon>
        <taxon>Basidiomycota</taxon>
        <taxon>Agaricomycotina</taxon>
        <taxon>Agaricomycetes</taxon>
        <taxon>Agaricomycetidae</taxon>
        <taxon>Agaricales</taxon>
        <taxon>Agaricineae</taxon>
        <taxon>Bolbitiaceae</taxon>
        <taxon>Cyclocybe</taxon>
    </lineage>
</organism>